<comment type="subcellular location">
    <subcellularLocation>
        <location evidence="1">Membrane</location>
        <topology evidence="1">Multi-pass membrane protein</topology>
    </subcellularLocation>
</comment>
<evidence type="ECO:0000256" key="1">
    <source>
        <dbReference type="ARBA" id="ARBA00004141"/>
    </source>
</evidence>
<gene>
    <name evidence="7" type="primary">efeU</name>
    <name evidence="7" type="ORF">U7230_10290</name>
</gene>
<feature type="transmembrane region" description="Helical" evidence="6">
    <location>
        <begin position="178"/>
        <end position="198"/>
    </location>
</feature>
<feature type="transmembrane region" description="Helical" evidence="6">
    <location>
        <begin position="6"/>
        <end position="25"/>
    </location>
</feature>
<keyword evidence="8" id="KW-1185">Reference proteome</keyword>
<feature type="transmembrane region" description="Helical" evidence="6">
    <location>
        <begin position="37"/>
        <end position="57"/>
    </location>
</feature>
<dbReference type="Pfam" id="PF03239">
    <property type="entry name" value="FTR1"/>
    <property type="match status" value="1"/>
</dbReference>
<accession>A0ABZ1BWJ6</accession>
<dbReference type="NCBIfam" id="NF041756">
    <property type="entry name" value="EfeU"/>
    <property type="match status" value="1"/>
</dbReference>
<dbReference type="Proteomes" id="UP001332192">
    <property type="component" value="Chromosome"/>
</dbReference>
<feature type="transmembrane region" description="Helical" evidence="6">
    <location>
        <begin position="148"/>
        <end position="166"/>
    </location>
</feature>
<evidence type="ECO:0000256" key="3">
    <source>
        <dbReference type="ARBA" id="ARBA00022692"/>
    </source>
</evidence>
<evidence type="ECO:0000256" key="5">
    <source>
        <dbReference type="ARBA" id="ARBA00023136"/>
    </source>
</evidence>
<reference evidence="7 8" key="1">
    <citation type="journal article" date="2024" name="Front. Microbiol.">
        <title>Novel thermophilic genera Geochorda gen. nov. and Carboxydochorda gen. nov. from the deep terrestrial subsurface reveal the ecophysiological diversity in the class Limnochordia.</title>
        <authorList>
            <person name="Karnachuk O.V."/>
            <person name="Lukina A.P."/>
            <person name="Avakyan M.R."/>
            <person name="Kadnikov V.V."/>
            <person name="Begmatov S."/>
            <person name="Beletsky A.V."/>
            <person name="Vlasova K.G."/>
            <person name="Novikov A.A."/>
            <person name="Shcherbakova V.A."/>
            <person name="Mardanov A.V."/>
            <person name="Ravin N.V."/>
        </authorList>
    </citation>
    <scope>NUCLEOTIDE SEQUENCE [LARGE SCALE GENOMIC DNA]</scope>
    <source>
        <strain evidence="7 8">L945</strain>
    </source>
</reference>
<keyword evidence="3 6" id="KW-0812">Transmembrane</keyword>
<dbReference type="RefSeq" id="WP_324715756.1">
    <property type="nucleotide sequence ID" value="NZ_CP141615.1"/>
</dbReference>
<evidence type="ECO:0000256" key="6">
    <source>
        <dbReference type="SAM" id="Phobius"/>
    </source>
</evidence>
<comment type="similarity">
    <text evidence="2">Belongs to the oxidase-dependent Fe transporter (OFeT) (TC 9.A.10.1) family.</text>
</comment>
<keyword evidence="5 6" id="KW-0472">Membrane</keyword>
<dbReference type="EMBL" id="CP141615">
    <property type="protein sequence ID" value="WRP16483.1"/>
    <property type="molecule type" value="Genomic_DNA"/>
</dbReference>
<evidence type="ECO:0000256" key="2">
    <source>
        <dbReference type="ARBA" id="ARBA00008333"/>
    </source>
</evidence>
<evidence type="ECO:0000313" key="8">
    <source>
        <dbReference type="Proteomes" id="UP001332192"/>
    </source>
</evidence>
<keyword evidence="4 6" id="KW-1133">Transmembrane helix</keyword>
<evidence type="ECO:0000313" key="7">
    <source>
        <dbReference type="EMBL" id="WRP16483.1"/>
    </source>
</evidence>
<dbReference type="PANTHER" id="PTHR31632">
    <property type="entry name" value="IRON TRANSPORTER FTH1"/>
    <property type="match status" value="1"/>
</dbReference>
<dbReference type="PANTHER" id="PTHR31632:SF2">
    <property type="entry name" value="PLASMA MEMBRANE IRON PERMEASE"/>
    <property type="match status" value="1"/>
</dbReference>
<dbReference type="InterPro" id="IPR004923">
    <property type="entry name" value="FTR1/Fip1/EfeU"/>
</dbReference>
<proteinExistence type="inferred from homology"/>
<name>A0ABZ1BWJ6_9FIRM</name>
<organism evidence="7 8">
    <name type="scientific">Carboxydichorda subterranea</name>
    <dbReference type="NCBI Taxonomy" id="3109565"/>
    <lineage>
        <taxon>Bacteria</taxon>
        <taxon>Bacillati</taxon>
        <taxon>Bacillota</taxon>
        <taxon>Limnochordia</taxon>
        <taxon>Limnochordales</taxon>
        <taxon>Geochordaceae</taxon>
        <taxon>Carboxydichorda</taxon>
    </lineage>
</organism>
<evidence type="ECO:0000256" key="4">
    <source>
        <dbReference type="ARBA" id="ARBA00022989"/>
    </source>
</evidence>
<feature type="transmembrane region" description="Helical" evidence="6">
    <location>
        <begin position="114"/>
        <end position="142"/>
    </location>
</feature>
<protein>
    <submittedName>
        <fullName evidence="7">Iron uptake transporter permease EfeU</fullName>
    </submittedName>
</protein>
<feature type="transmembrane region" description="Helical" evidence="6">
    <location>
        <begin position="69"/>
        <end position="90"/>
    </location>
</feature>
<sequence>MGAAALIMLREGLEASLIVAILLGYLHKVGEPRSSRYVWLGVAGAVAVSLALAQLFSRFAGGFEGRAEQLFEGAVMLLATGVLTSMILWMQGQARHLRGRLEARVDRALSSGQLLGLASLAFVAVTREGVESVLFLGAVFFLQPDPTAMAGALVGLAAAVAIAYAMVRASLRLNLQKFFFFTGALLVALGAGLLAGGVHELQEAAILPVFVEHVWDMSAVLPEQSVPGQLLKALFGYNADPSLLEVLGWLAYVGTVGARYFGATRVRPAVSPAPPAAA</sequence>